<name>A0ABV4NQ34_9GAMM</name>
<gene>
    <name evidence="4" type="ORF">ACCI51_12955</name>
</gene>
<protein>
    <submittedName>
        <fullName evidence="4">Trans-aconitate 2-methyltransferase</fullName>
    </submittedName>
</protein>
<dbReference type="RefSeq" id="WP_371843920.1">
    <property type="nucleotide sequence ID" value="NZ_JBGMEL010000012.1"/>
</dbReference>
<dbReference type="PANTHER" id="PTHR43861">
    <property type="entry name" value="TRANS-ACONITATE 2-METHYLTRANSFERASE-RELATED"/>
    <property type="match status" value="1"/>
</dbReference>
<sequence>MPIDKTVRHDKWEAQEYVKSSTMQWRQAMEAIQRCNYQDASMILDVGCGDGKITRYLAERLNNGRIIGVDLTEDMIRYARTAHDGLLNLSFEQMSADDIQFDEPFDIIFSFSCLHWVADQKKVWDGFYKHLKKGGQVVAGFQVDHEHFWDTVYEFQNSQQWQPYFENFSDPYNHYTLSEIRNVIEEAGFYLPRIDEIHHVENFGTRETLTTFFLSWVPQFRHLHKPQRQEFSQQVMDAYYQKIHPQMREQAGVRIKRFIIKADA</sequence>
<proteinExistence type="predicted"/>
<keyword evidence="2" id="KW-0808">Transferase</keyword>
<dbReference type="InterPro" id="IPR041698">
    <property type="entry name" value="Methyltransf_25"/>
</dbReference>
<evidence type="ECO:0000256" key="2">
    <source>
        <dbReference type="ARBA" id="ARBA00022679"/>
    </source>
</evidence>
<dbReference type="EMBL" id="JBGMEL010000012">
    <property type="protein sequence ID" value="MFA0791460.1"/>
    <property type="molecule type" value="Genomic_DNA"/>
</dbReference>
<evidence type="ECO:0000313" key="5">
    <source>
        <dbReference type="Proteomes" id="UP001569414"/>
    </source>
</evidence>
<feature type="domain" description="Methyltransferase" evidence="3">
    <location>
        <begin position="43"/>
        <end position="135"/>
    </location>
</feature>
<dbReference type="Gene3D" id="3.40.50.150">
    <property type="entry name" value="Vaccinia Virus protein VP39"/>
    <property type="match status" value="1"/>
</dbReference>
<evidence type="ECO:0000313" key="4">
    <source>
        <dbReference type="EMBL" id="MFA0791460.1"/>
    </source>
</evidence>
<keyword evidence="5" id="KW-1185">Reference proteome</keyword>
<dbReference type="Pfam" id="PF13649">
    <property type="entry name" value="Methyltransf_25"/>
    <property type="match status" value="1"/>
</dbReference>
<reference evidence="4 5" key="1">
    <citation type="submission" date="2024-08" db="EMBL/GenBank/DDBJ databases">
        <authorList>
            <person name="Ishaq N."/>
        </authorList>
    </citation>
    <scope>NUCLEOTIDE SEQUENCE [LARGE SCALE GENOMIC DNA]</scope>
    <source>
        <strain evidence="4 5">JCM 30400</strain>
    </source>
</reference>
<evidence type="ECO:0000256" key="1">
    <source>
        <dbReference type="ARBA" id="ARBA00022603"/>
    </source>
</evidence>
<dbReference type="PANTHER" id="PTHR43861:SF1">
    <property type="entry name" value="TRANS-ACONITATE 2-METHYLTRANSFERASE"/>
    <property type="match status" value="1"/>
</dbReference>
<dbReference type="CDD" id="cd02440">
    <property type="entry name" value="AdoMet_MTases"/>
    <property type="match status" value="1"/>
</dbReference>
<dbReference type="SUPFAM" id="SSF53335">
    <property type="entry name" value="S-adenosyl-L-methionine-dependent methyltransferases"/>
    <property type="match status" value="1"/>
</dbReference>
<evidence type="ECO:0000259" key="3">
    <source>
        <dbReference type="Pfam" id="PF13649"/>
    </source>
</evidence>
<comment type="caution">
    <text evidence="4">The sequence shown here is derived from an EMBL/GenBank/DDBJ whole genome shotgun (WGS) entry which is preliminary data.</text>
</comment>
<accession>A0ABV4NQ34</accession>
<dbReference type="Proteomes" id="UP001569414">
    <property type="component" value="Unassembled WGS sequence"/>
</dbReference>
<organism evidence="4 5">
    <name type="scientific">Microbulbifer echini</name>
    <dbReference type="NCBI Taxonomy" id="1529067"/>
    <lineage>
        <taxon>Bacteria</taxon>
        <taxon>Pseudomonadati</taxon>
        <taxon>Pseudomonadota</taxon>
        <taxon>Gammaproteobacteria</taxon>
        <taxon>Cellvibrionales</taxon>
        <taxon>Microbulbiferaceae</taxon>
        <taxon>Microbulbifer</taxon>
    </lineage>
</organism>
<dbReference type="InterPro" id="IPR029063">
    <property type="entry name" value="SAM-dependent_MTases_sf"/>
</dbReference>
<keyword evidence="1" id="KW-0489">Methyltransferase</keyword>